<dbReference type="SUPFAM" id="SSF81383">
    <property type="entry name" value="F-box domain"/>
    <property type="match status" value="1"/>
</dbReference>
<dbReference type="PANTHER" id="PTHR31482:SF18">
    <property type="entry name" value="ESTS AU081301(E20138)"/>
    <property type="match status" value="1"/>
</dbReference>
<evidence type="ECO:0000256" key="1">
    <source>
        <dbReference type="SAM" id="SignalP"/>
    </source>
</evidence>
<dbReference type="OrthoDB" id="512036at2759"/>
<comment type="caution">
    <text evidence="3">The sequence shown here is derived from an EMBL/GenBank/DDBJ whole genome shotgun (WGS) entry which is preliminary data.</text>
</comment>
<sequence>MLYFLISFVSFVILSKSFTRKPHCRGDSSGRESKLVSTWFLGNLPSVLISRVKKGSIIGLSFLQFSLGMPLKKKSLVSNKVNNNGEKEKNMVSLLDLPDLPLEIVLEHLSPAELCRVGAVCKSLMDRSRSDYLWQKHMERKWGKVIGDVAYRQWQCHVASRTKEKMFNQSNQRGIFASLRSFSPFLWLKPRTGKGDNKLRNSLPEDSTMALYLSLESGMFWFPAQVYNRENGHAGFMLSCYDALLCYDSRTDTFQARYSPNGRWTTEENIQWDRLRVPPIDNSPHVLHISDCLDDLRPGDHIEIQWRRNKEFPYGWWYGVIGHLESCQGYANQCLCHKNDMVILEFNQYTPGSRWRQTMINRKHHREEGNEIDGFYGGIRKLHSNEEITTWKSLWPTKTVE</sequence>
<dbReference type="Gramene" id="arahy.Tifrunner.gnm2.ann2.Ah20g462500.1">
    <property type="protein sequence ID" value="arahy.Tifrunner.gnm2.ann2.Ah20g462500.1-CDS"/>
    <property type="gene ID" value="arahy.Tifrunner.gnm2.ann2.Ah20g462500"/>
</dbReference>
<feature type="chain" id="PRO_5019100875" description="F-box domain-containing protein" evidence="1">
    <location>
        <begin position="20"/>
        <end position="401"/>
    </location>
</feature>
<evidence type="ECO:0000313" key="4">
    <source>
        <dbReference type="Proteomes" id="UP000289738"/>
    </source>
</evidence>
<feature type="domain" description="F-box" evidence="2">
    <location>
        <begin position="91"/>
        <end position="137"/>
    </location>
</feature>
<dbReference type="InterPro" id="IPR036047">
    <property type="entry name" value="F-box-like_dom_sf"/>
</dbReference>
<protein>
    <recommendedName>
        <fullName evidence="2">F-box domain-containing protein</fullName>
    </recommendedName>
</protein>
<evidence type="ECO:0000313" key="3">
    <source>
        <dbReference type="EMBL" id="RYQ86196.1"/>
    </source>
</evidence>
<dbReference type="PROSITE" id="PS50181">
    <property type="entry name" value="FBOX"/>
    <property type="match status" value="1"/>
</dbReference>
<dbReference type="EMBL" id="SDMP01000020">
    <property type="protein sequence ID" value="RYQ86196.1"/>
    <property type="molecule type" value="Genomic_DNA"/>
</dbReference>
<reference evidence="3 4" key="1">
    <citation type="submission" date="2019-01" db="EMBL/GenBank/DDBJ databases">
        <title>Sequencing of cultivated peanut Arachis hypogaea provides insights into genome evolution and oil improvement.</title>
        <authorList>
            <person name="Chen X."/>
        </authorList>
    </citation>
    <scope>NUCLEOTIDE SEQUENCE [LARGE SCALE GENOMIC DNA]</scope>
    <source>
        <strain evidence="4">cv. Fuhuasheng</strain>
        <tissue evidence="3">Leaves</tissue>
    </source>
</reference>
<dbReference type="PANTHER" id="PTHR31482">
    <property type="entry name" value="ESTS AU081301(E20138)"/>
    <property type="match status" value="1"/>
</dbReference>
<gene>
    <name evidence="3" type="ORF">Ahy_B10g105882</name>
</gene>
<keyword evidence="4" id="KW-1185">Reference proteome</keyword>
<feature type="signal peptide" evidence="1">
    <location>
        <begin position="1"/>
        <end position="19"/>
    </location>
</feature>
<dbReference type="AlphaFoldDB" id="A0A444X925"/>
<dbReference type="Pfam" id="PF00646">
    <property type="entry name" value="F-box"/>
    <property type="match status" value="1"/>
</dbReference>
<dbReference type="Proteomes" id="UP000289738">
    <property type="component" value="Chromosome B10"/>
</dbReference>
<dbReference type="STRING" id="3818.A0A444X925"/>
<dbReference type="Gene3D" id="1.20.1280.50">
    <property type="match status" value="1"/>
</dbReference>
<dbReference type="InterPro" id="IPR001810">
    <property type="entry name" value="F-box_dom"/>
</dbReference>
<proteinExistence type="predicted"/>
<organism evidence="3 4">
    <name type="scientific">Arachis hypogaea</name>
    <name type="common">Peanut</name>
    <dbReference type="NCBI Taxonomy" id="3818"/>
    <lineage>
        <taxon>Eukaryota</taxon>
        <taxon>Viridiplantae</taxon>
        <taxon>Streptophyta</taxon>
        <taxon>Embryophyta</taxon>
        <taxon>Tracheophyta</taxon>
        <taxon>Spermatophyta</taxon>
        <taxon>Magnoliopsida</taxon>
        <taxon>eudicotyledons</taxon>
        <taxon>Gunneridae</taxon>
        <taxon>Pentapetalae</taxon>
        <taxon>rosids</taxon>
        <taxon>fabids</taxon>
        <taxon>Fabales</taxon>
        <taxon>Fabaceae</taxon>
        <taxon>Papilionoideae</taxon>
        <taxon>50 kb inversion clade</taxon>
        <taxon>dalbergioids sensu lato</taxon>
        <taxon>Dalbergieae</taxon>
        <taxon>Pterocarpus clade</taxon>
        <taxon>Arachis</taxon>
    </lineage>
</organism>
<name>A0A444X925_ARAHY</name>
<evidence type="ECO:0000259" key="2">
    <source>
        <dbReference type="PROSITE" id="PS50181"/>
    </source>
</evidence>
<keyword evidence="1" id="KW-0732">Signal</keyword>
<accession>A0A444X925</accession>